<dbReference type="InterPro" id="IPR029069">
    <property type="entry name" value="HotDog_dom_sf"/>
</dbReference>
<sequence>MPGSTTFSEILLTASVIGRLDQGSRGLGKPAPAPAGAGFFSCCGNLRVVPLDEGFIGREYPPSDPYEVGREKIREFAEAIKDDSPLYRDTEAAKAAGYPDVIAPPTFAMRLSVLAQEAVVEDEQLGLDYSRVVHGHQAFRHHRPIRAGDVLVAVAHVDDIKARAGNDFLTVRAEIGTAEGEPVCTATSTLVARGTAEEGDQA</sequence>
<protein>
    <recommendedName>
        <fullName evidence="1">UPF0336 protein SAMN04487819_105117</fullName>
    </recommendedName>
</protein>
<keyword evidence="4" id="KW-1185">Reference proteome</keyword>
<dbReference type="Pfam" id="PF13452">
    <property type="entry name" value="FAS1_DH_region"/>
    <property type="match status" value="1"/>
</dbReference>
<evidence type="ECO:0000256" key="1">
    <source>
        <dbReference type="HAMAP-Rule" id="MF_00799"/>
    </source>
</evidence>
<reference evidence="4" key="1">
    <citation type="submission" date="2016-10" db="EMBL/GenBank/DDBJ databases">
        <authorList>
            <person name="Varghese N."/>
            <person name="Submissions S."/>
        </authorList>
    </citation>
    <scope>NUCLEOTIDE SEQUENCE [LARGE SCALE GENOMIC DNA]</scope>
    <source>
        <strain evidence="4">DSM 45004</strain>
    </source>
</reference>
<organism evidence="3 4">
    <name type="scientific">Actinopolyspora alba</name>
    <dbReference type="NCBI Taxonomy" id="673379"/>
    <lineage>
        <taxon>Bacteria</taxon>
        <taxon>Bacillati</taxon>
        <taxon>Actinomycetota</taxon>
        <taxon>Actinomycetes</taxon>
        <taxon>Actinopolysporales</taxon>
        <taxon>Actinopolysporaceae</taxon>
        <taxon>Actinopolyspora</taxon>
        <taxon>Actinopolyspora alba group</taxon>
    </lineage>
</organism>
<dbReference type="EMBL" id="FOMZ01000005">
    <property type="protein sequence ID" value="SFD92190.1"/>
    <property type="molecule type" value="Genomic_DNA"/>
</dbReference>
<dbReference type="AlphaFoldDB" id="A0A1I1WGH8"/>
<dbReference type="InterPro" id="IPR039569">
    <property type="entry name" value="FAS1-like_DH_region"/>
</dbReference>
<dbReference type="HAMAP" id="MF_00799">
    <property type="entry name" value="UPF0336"/>
    <property type="match status" value="1"/>
</dbReference>
<evidence type="ECO:0000313" key="4">
    <source>
        <dbReference type="Proteomes" id="UP000198716"/>
    </source>
</evidence>
<dbReference type="SUPFAM" id="SSF54637">
    <property type="entry name" value="Thioesterase/thiol ester dehydrase-isomerase"/>
    <property type="match status" value="1"/>
</dbReference>
<accession>A0A1I1WGH8</accession>
<dbReference type="PANTHER" id="PTHR43437">
    <property type="entry name" value="HYDROXYACYL-THIOESTER DEHYDRATASE TYPE 2, MITOCHONDRIAL-RELATED"/>
    <property type="match status" value="1"/>
</dbReference>
<feature type="domain" description="FAS1-like dehydratase" evidence="2">
    <location>
        <begin position="55"/>
        <end position="185"/>
    </location>
</feature>
<evidence type="ECO:0000259" key="2">
    <source>
        <dbReference type="Pfam" id="PF13452"/>
    </source>
</evidence>
<dbReference type="GO" id="GO:0019171">
    <property type="term" value="F:(3R)-hydroxyacyl-[acyl-carrier-protein] dehydratase activity"/>
    <property type="evidence" value="ECO:0007669"/>
    <property type="project" value="TreeGrafter"/>
</dbReference>
<dbReference type="InterPro" id="IPR050965">
    <property type="entry name" value="UPF0336/Enoyl-CoA_hydratase"/>
</dbReference>
<dbReference type="Proteomes" id="UP000198716">
    <property type="component" value="Unassembled WGS sequence"/>
</dbReference>
<proteinExistence type="inferred from homology"/>
<dbReference type="CDD" id="cd03441">
    <property type="entry name" value="R_hydratase_like"/>
    <property type="match status" value="1"/>
</dbReference>
<name>A0A1I1WGH8_9ACTN</name>
<comment type="similarity">
    <text evidence="1">Belongs to the UPF0336 family.</text>
</comment>
<evidence type="ECO:0000313" key="3">
    <source>
        <dbReference type="EMBL" id="SFD92190.1"/>
    </source>
</evidence>
<gene>
    <name evidence="3" type="ORF">SAMN04487819_105117</name>
</gene>
<dbReference type="Gene3D" id="3.10.129.10">
    <property type="entry name" value="Hotdog Thioesterase"/>
    <property type="match status" value="1"/>
</dbReference>
<dbReference type="InterPro" id="IPR016709">
    <property type="entry name" value="HadA-like"/>
</dbReference>
<dbReference type="GO" id="GO:0006633">
    <property type="term" value="P:fatty acid biosynthetic process"/>
    <property type="evidence" value="ECO:0007669"/>
    <property type="project" value="TreeGrafter"/>
</dbReference>
<dbReference type="PANTHER" id="PTHR43437:SF3">
    <property type="entry name" value="HYDROXYACYL-THIOESTER DEHYDRATASE TYPE 2, MITOCHONDRIAL"/>
    <property type="match status" value="1"/>
</dbReference>